<keyword evidence="1" id="KW-0479">Metal-binding</keyword>
<dbReference type="PANTHER" id="PTHR30217:SF11">
    <property type="entry name" value="UBIQUINONE BIOSYNTHESIS PROTEIN UBIV"/>
    <property type="match status" value="1"/>
</dbReference>
<organism evidence="2 3">
    <name type="scientific">Shewanella denitrificans (strain OS217 / ATCC BAA-1090 / DSM 15013)</name>
    <dbReference type="NCBI Taxonomy" id="318161"/>
    <lineage>
        <taxon>Bacteria</taxon>
        <taxon>Pseudomonadati</taxon>
        <taxon>Pseudomonadota</taxon>
        <taxon>Gammaproteobacteria</taxon>
        <taxon>Alteromonadales</taxon>
        <taxon>Shewanellaceae</taxon>
        <taxon>Shewanella</taxon>
    </lineage>
</organism>
<dbReference type="AlphaFoldDB" id="Q12QF0"/>
<keyword evidence="1" id="KW-0411">Iron-sulfur</keyword>
<accession>Q12QF0</accession>
<comment type="cofactor">
    <cofactor evidence="1">
        <name>[4Fe-4S] cluster</name>
        <dbReference type="ChEBI" id="CHEBI:49883"/>
    </cofactor>
</comment>
<keyword evidence="1" id="KW-0831">Ubiquinone biosynthesis</keyword>
<feature type="binding site" evidence="1">
    <location>
        <position position="174"/>
    </location>
    <ligand>
        <name>[4Fe-4S] cluster</name>
        <dbReference type="ChEBI" id="CHEBI:49883"/>
    </ligand>
</feature>
<dbReference type="GO" id="GO:0046872">
    <property type="term" value="F:metal ion binding"/>
    <property type="evidence" value="ECO:0007669"/>
    <property type="project" value="UniProtKB-KW"/>
</dbReference>
<evidence type="ECO:0000256" key="1">
    <source>
        <dbReference type="HAMAP-Rule" id="MF_02233"/>
    </source>
</evidence>
<dbReference type="KEGG" id="sdn:Sden_1038"/>
<evidence type="ECO:0000313" key="2">
    <source>
        <dbReference type="EMBL" id="ABE54326.1"/>
    </source>
</evidence>
<dbReference type="InterPro" id="IPR001539">
    <property type="entry name" value="Peptidase_U32"/>
</dbReference>
<proteinExistence type="inferred from homology"/>
<dbReference type="DNASU" id="4017083"/>
<dbReference type="RefSeq" id="WP_011495490.1">
    <property type="nucleotide sequence ID" value="NC_007954.1"/>
</dbReference>
<dbReference type="Pfam" id="PF01136">
    <property type="entry name" value="Peptidase_U32"/>
    <property type="match status" value="1"/>
</dbReference>
<dbReference type="EMBL" id="CP000302">
    <property type="protein sequence ID" value="ABE54326.1"/>
    <property type="molecule type" value="Genomic_DNA"/>
</dbReference>
<gene>
    <name evidence="1" type="primary">ubiV</name>
    <name evidence="2" type="ordered locus">Sden_1038</name>
</gene>
<dbReference type="MEROPS" id="U32.A01"/>
<dbReference type="GO" id="GO:0006744">
    <property type="term" value="P:ubiquinone biosynthetic process"/>
    <property type="evidence" value="ECO:0007669"/>
    <property type="project" value="UniProtKB-UniRule"/>
</dbReference>
<keyword evidence="3" id="KW-1185">Reference proteome</keyword>
<evidence type="ECO:0000313" key="3">
    <source>
        <dbReference type="Proteomes" id="UP000001982"/>
    </source>
</evidence>
<comment type="similarity">
    <text evidence="1">Belongs to the peptidase U32 family. UbiV subfamily.</text>
</comment>
<dbReference type="InterPro" id="IPR051454">
    <property type="entry name" value="RNA/ubiquinone_mod_enzymes"/>
</dbReference>
<keyword evidence="1" id="KW-0408">Iron</keyword>
<dbReference type="NCBIfam" id="NF011991">
    <property type="entry name" value="PRK15447.1"/>
    <property type="match status" value="1"/>
</dbReference>
<dbReference type="Proteomes" id="UP000001982">
    <property type="component" value="Chromosome"/>
</dbReference>
<feature type="binding site" evidence="1">
    <location>
        <position position="39"/>
    </location>
    <ligand>
        <name>[4Fe-4S] cluster</name>
        <dbReference type="ChEBI" id="CHEBI:49883"/>
    </ligand>
</feature>
<dbReference type="PANTHER" id="PTHR30217">
    <property type="entry name" value="PEPTIDASE U32 FAMILY"/>
    <property type="match status" value="1"/>
</dbReference>
<dbReference type="InterPro" id="IPR043693">
    <property type="entry name" value="UbiV"/>
</dbReference>
<comment type="pathway">
    <text evidence="1">Cofactor biosynthesis; ubiquinone biosynthesis.</text>
</comment>
<dbReference type="UniPathway" id="UPA00232"/>
<keyword evidence="1" id="KW-0004">4Fe-4S</keyword>
<dbReference type="eggNOG" id="COG0826">
    <property type="taxonomic scope" value="Bacteria"/>
</dbReference>
<dbReference type="HOGENOM" id="CLU_056172_0_0_6"/>
<dbReference type="HAMAP" id="MF_02233">
    <property type="entry name" value="UbiV"/>
    <property type="match status" value="1"/>
</dbReference>
<comment type="subunit">
    <text evidence="1">Forms a heterodimer with UbiU.</text>
</comment>
<dbReference type="OrthoDB" id="8523349at2"/>
<feature type="binding site" evidence="1">
    <location>
        <position position="191"/>
    </location>
    <ligand>
        <name>[4Fe-4S] cluster</name>
        <dbReference type="ChEBI" id="CHEBI:49883"/>
    </ligand>
</feature>
<feature type="binding site" evidence="1">
    <location>
        <position position="187"/>
    </location>
    <ligand>
        <name>[4Fe-4S] cluster</name>
        <dbReference type="ChEBI" id="CHEBI:49883"/>
    </ligand>
</feature>
<comment type="function">
    <text evidence="1">Required for O(2)-independent ubiquinone (coenzyme Q) biosynthesis. Together with UbiU, is essential for the C6-hydroxylation reaction in the oxygen-independent ubiquinone biosynthesis pathway.</text>
</comment>
<sequence length="289" mass="32340">MKIALGPISYCWEKDKVYTFYEKAAQSQVHSVYLGETVCSRRREVKLADYLAIARQLNAAGKEVILSTMALIEAQSEIGELKRCVDNGEFIIEANDMAAVHYASEAKLPFICGPSINNYNRASLDILHKLGMVRFVMPYELSRDWLTKVIETQPEFDIEVMGHGYMPLAHSARCFTAKHFGLRKDNCDTLCKTHPKGMLAQTQENQPLLRLNGIQTQSAAYVDLISEIPNMKALGVSYFRVSPTALSSIELADELCITLTQQQVPQSKHSSESCNGYWFGEAGFNQVSP</sequence>
<dbReference type="STRING" id="318161.Sden_1038"/>
<name>Q12QF0_SHEDO</name>
<protein>
    <recommendedName>
        <fullName evidence="1">Ubiquinone biosynthesis protein UbiV</fullName>
    </recommendedName>
</protein>
<dbReference type="GO" id="GO:0051539">
    <property type="term" value="F:4 iron, 4 sulfur cluster binding"/>
    <property type="evidence" value="ECO:0007669"/>
    <property type="project" value="UniProtKB-UniRule"/>
</dbReference>
<reference evidence="2 3" key="1">
    <citation type="submission" date="2006-03" db="EMBL/GenBank/DDBJ databases">
        <title>Complete sequence of Shewanella denitrificans OS217.</title>
        <authorList>
            <consortium name="US DOE Joint Genome Institute"/>
            <person name="Copeland A."/>
            <person name="Lucas S."/>
            <person name="Lapidus A."/>
            <person name="Barry K."/>
            <person name="Detter J.C."/>
            <person name="Glavina del Rio T."/>
            <person name="Hammon N."/>
            <person name="Israni S."/>
            <person name="Dalin E."/>
            <person name="Tice H."/>
            <person name="Pitluck S."/>
            <person name="Brettin T."/>
            <person name="Bruce D."/>
            <person name="Han C."/>
            <person name="Tapia R."/>
            <person name="Gilna P."/>
            <person name="Kiss H."/>
            <person name="Schmutz J."/>
            <person name="Larimer F."/>
            <person name="Land M."/>
            <person name="Hauser L."/>
            <person name="Kyrpides N."/>
            <person name="Lykidis A."/>
            <person name="Richardson P."/>
        </authorList>
    </citation>
    <scope>NUCLEOTIDE SEQUENCE [LARGE SCALE GENOMIC DNA]</scope>
    <source>
        <strain evidence="3">OS217 / ATCC BAA-1090 / DSM 15013</strain>
    </source>
</reference>